<dbReference type="VEuPathDB" id="FungiDB:PV06_09849"/>
<dbReference type="Proteomes" id="UP000053342">
    <property type="component" value="Unassembled WGS sequence"/>
</dbReference>
<organism evidence="4 5">
    <name type="scientific">Exophiala oligosperma</name>
    <dbReference type="NCBI Taxonomy" id="215243"/>
    <lineage>
        <taxon>Eukaryota</taxon>
        <taxon>Fungi</taxon>
        <taxon>Dikarya</taxon>
        <taxon>Ascomycota</taxon>
        <taxon>Pezizomycotina</taxon>
        <taxon>Eurotiomycetes</taxon>
        <taxon>Chaetothyriomycetidae</taxon>
        <taxon>Chaetothyriales</taxon>
        <taxon>Herpotrichiellaceae</taxon>
        <taxon>Exophiala</taxon>
    </lineage>
</organism>
<dbReference type="EMBL" id="KN847342">
    <property type="protein sequence ID" value="KIW37865.1"/>
    <property type="molecule type" value="Genomic_DNA"/>
</dbReference>
<dbReference type="Pfam" id="PF00561">
    <property type="entry name" value="Abhydrolase_1"/>
    <property type="match status" value="1"/>
</dbReference>
<protein>
    <recommendedName>
        <fullName evidence="3">AB hydrolase-1 domain-containing protein</fullName>
    </recommendedName>
</protein>
<reference evidence="4 5" key="1">
    <citation type="submission" date="2015-01" db="EMBL/GenBank/DDBJ databases">
        <title>The Genome Sequence of Exophiala oligosperma CBS72588.</title>
        <authorList>
            <consortium name="The Broad Institute Genomics Platform"/>
            <person name="Cuomo C."/>
            <person name="de Hoog S."/>
            <person name="Gorbushina A."/>
            <person name="Stielow B."/>
            <person name="Teixiera M."/>
            <person name="Abouelleil A."/>
            <person name="Chapman S.B."/>
            <person name="Priest M."/>
            <person name="Young S.K."/>
            <person name="Wortman J."/>
            <person name="Nusbaum C."/>
            <person name="Birren B."/>
        </authorList>
    </citation>
    <scope>NUCLEOTIDE SEQUENCE [LARGE SCALE GENOMIC DNA]</scope>
    <source>
        <strain evidence="4 5">CBS 72588</strain>
    </source>
</reference>
<evidence type="ECO:0000259" key="3">
    <source>
        <dbReference type="Pfam" id="PF00561"/>
    </source>
</evidence>
<keyword evidence="5" id="KW-1185">Reference proteome</keyword>
<dbReference type="PIRSF" id="PIRSF005539">
    <property type="entry name" value="Pept_S33_TRI_F1"/>
    <property type="match status" value="1"/>
</dbReference>
<dbReference type="STRING" id="215243.A0A0D2D657"/>
<dbReference type="InterPro" id="IPR005945">
    <property type="entry name" value="Pro_imino_pep"/>
</dbReference>
<feature type="domain" description="AB hydrolase-1" evidence="3">
    <location>
        <begin position="41"/>
        <end position="301"/>
    </location>
</feature>
<dbReference type="PANTHER" id="PTHR43433">
    <property type="entry name" value="HYDROLASE, ALPHA/BETA FOLD FAMILY PROTEIN"/>
    <property type="match status" value="1"/>
</dbReference>
<accession>A0A0D2D657</accession>
<sequence>MTETKVTQGTVAFKYPTLPKPCETWYKVHGDLSSSSSTRRPLVVVHGGPGLSHNYLLNLSHLVAAGGGHGDTSIPAIVFYDQIGSGLSTHLREKRLDDSFWTVELFMAELDNLLGHLEISSSFDLFGHSWGGMMGSQFAARGHPGLKRLVLANAPASMPLFAASCGALRKHLPADVDDAISRHERDGTYEDPEYQDAVTEFYKRFVCRVFPFPQDFLDALDWAEKDDTVYRTMNGPSEFTITGNLKTWSVIDQVHKINVPTLLLNAEYDEVDDSCLNPFFQGIPKVKWYQFSNTSHCTNLEIPEKYCKVIADFLLSS</sequence>
<evidence type="ECO:0000256" key="2">
    <source>
        <dbReference type="ARBA" id="ARBA00022801"/>
    </source>
</evidence>
<dbReference type="InterPro" id="IPR029058">
    <property type="entry name" value="AB_hydrolase_fold"/>
</dbReference>
<dbReference type="NCBIfam" id="TIGR01250">
    <property type="entry name" value="pro_imino_pep_2"/>
    <property type="match status" value="1"/>
</dbReference>
<dbReference type="GeneID" id="27361923"/>
<dbReference type="InterPro" id="IPR050471">
    <property type="entry name" value="AB_hydrolase"/>
</dbReference>
<comment type="similarity">
    <text evidence="1">Belongs to the peptidase S33 family.</text>
</comment>
<dbReference type="InterPro" id="IPR002410">
    <property type="entry name" value="Peptidase_S33"/>
</dbReference>
<dbReference type="GO" id="GO:0008233">
    <property type="term" value="F:peptidase activity"/>
    <property type="evidence" value="ECO:0007669"/>
    <property type="project" value="InterPro"/>
</dbReference>
<proteinExistence type="inferred from homology"/>
<dbReference type="InterPro" id="IPR000073">
    <property type="entry name" value="AB_hydrolase_1"/>
</dbReference>
<evidence type="ECO:0000313" key="5">
    <source>
        <dbReference type="Proteomes" id="UP000053342"/>
    </source>
</evidence>
<dbReference type="PRINTS" id="PR00793">
    <property type="entry name" value="PROAMNOPTASE"/>
</dbReference>
<dbReference type="RefSeq" id="XP_016258081.1">
    <property type="nucleotide sequence ID" value="XM_016411327.1"/>
</dbReference>
<dbReference type="AlphaFoldDB" id="A0A0D2D657"/>
<dbReference type="PANTHER" id="PTHR43433:SF5">
    <property type="entry name" value="AB HYDROLASE-1 DOMAIN-CONTAINING PROTEIN"/>
    <property type="match status" value="1"/>
</dbReference>
<gene>
    <name evidence="4" type="ORF">PV06_09849</name>
</gene>
<evidence type="ECO:0000256" key="1">
    <source>
        <dbReference type="ARBA" id="ARBA00010088"/>
    </source>
</evidence>
<dbReference type="GO" id="GO:0006508">
    <property type="term" value="P:proteolysis"/>
    <property type="evidence" value="ECO:0007669"/>
    <property type="project" value="InterPro"/>
</dbReference>
<evidence type="ECO:0000313" key="4">
    <source>
        <dbReference type="EMBL" id="KIW37865.1"/>
    </source>
</evidence>
<keyword evidence="2" id="KW-0378">Hydrolase</keyword>
<dbReference type="SUPFAM" id="SSF53474">
    <property type="entry name" value="alpha/beta-Hydrolases"/>
    <property type="match status" value="1"/>
</dbReference>
<name>A0A0D2D657_9EURO</name>
<dbReference type="OrthoDB" id="190201at2759"/>
<dbReference type="HOGENOM" id="CLU_020336_15_1_1"/>
<dbReference type="Gene3D" id="3.40.50.1820">
    <property type="entry name" value="alpha/beta hydrolase"/>
    <property type="match status" value="1"/>
</dbReference>